<evidence type="ECO:0000313" key="2">
    <source>
        <dbReference type="Proteomes" id="UP000447434"/>
    </source>
</evidence>
<dbReference type="SUPFAM" id="SSF49562">
    <property type="entry name" value="C2 domain (Calcium/lipid-binding domain, CaLB)"/>
    <property type="match status" value="1"/>
</dbReference>
<comment type="caution">
    <text evidence="1">The sequence shown here is derived from an EMBL/GenBank/DDBJ whole genome shotgun (WGS) entry which is preliminary data.</text>
</comment>
<organism evidence="1 2">
    <name type="scientific">Lupinus albus</name>
    <name type="common">White lupine</name>
    <name type="synonym">Lupinus termis</name>
    <dbReference type="NCBI Taxonomy" id="3870"/>
    <lineage>
        <taxon>Eukaryota</taxon>
        <taxon>Viridiplantae</taxon>
        <taxon>Streptophyta</taxon>
        <taxon>Embryophyta</taxon>
        <taxon>Tracheophyta</taxon>
        <taxon>Spermatophyta</taxon>
        <taxon>Magnoliopsida</taxon>
        <taxon>eudicotyledons</taxon>
        <taxon>Gunneridae</taxon>
        <taxon>Pentapetalae</taxon>
        <taxon>rosids</taxon>
        <taxon>fabids</taxon>
        <taxon>Fabales</taxon>
        <taxon>Fabaceae</taxon>
        <taxon>Papilionoideae</taxon>
        <taxon>50 kb inversion clade</taxon>
        <taxon>genistoids sensu lato</taxon>
        <taxon>core genistoids</taxon>
        <taxon>Genisteae</taxon>
        <taxon>Lupinus</taxon>
    </lineage>
</organism>
<dbReference type="PANTHER" id="PTHR35503:SF2">
    <property type="entry name" value="OS04G0455700 PROTEIN"/>
    <property type="match status" value="1"/>
</dbReference>
<dbReference type="CDD" id="cd00030">
    <property type="entry name" value="C2"/>
    <property type="match status" value="1"/>
</dbReference>
<dbReference type="Proteomes" id="UP000447434">
    <property type="component" value="Chromosome 8"/>
</dbReference>
<sequence>MDLSHNFPSLCFELRIIQAKNNEHIKSSGNSLFARFYLPTGNNKIQLNTKKVSSKSINPFWNESFNLECSCPQEFLETLEQESMVLELRQRKNRIWGSNLIGRGEIPWKKILDSSNMMLKEWVKMDLVNGNDDDILKVPEVQVEIKIRVRSMEKEENSLNKCGFKHDHDLHPWLSAEDYDIFTLGAALEAF</sequence>
<dbReference type="PANTHER" id="PTHR35503">
    <property type="entry name" value="OSJNBA0006M15.15 PROTEIN"/>
    <property type="match status" value="1"/>
</dbReference>
<evidence type="ECO:0000313" key="1">
    <source>
        <dbReference type="EMBL" id="KAE9608017.1"/>
    </source>
</evidence>
<dbReference type="Pfam" id="PF00168">
    <property type="entry name" value="C2"/>
    <property type="match status" value="1"/>
</dbReference>
<dbReference type="AlphaFoldDB" id="A0A6A5MB01"/>
<dbReference type="InterPro" id="IPR000008">
    <property type="entry name" value="C2_dom"/>
</dbReference>
<name>A0A6A5MB01_LUPAL</name>
<protein>
    <submittedName>
        <fullName evidence="1">Putative C2 domain-containing protein</fullName>
    </submittedName>
</protein>
<dbReference type="EMBL" id="WOCE01000008">
    <property type="protein sequence ID" value="KAE9608017.1"/>
    <property type="molecule type" value="Genomic_DNA"/>
</dbReference>
<dbReference type="OrthoDB" id="687396at2759"/>
<reference evidence="2" key="1">
    <citation type="journal article" date="2020" name="Nat. Commun.">
        <title>Genome sequence of the cluster root forming white lupin.</title>
        <authorList>
            <person name="Hufnagel B."/>
            <person name="Marques A."/>
            <person name="Soriano A."/>
            <person name="Marques L."/>
            <person name="Divol F."/>
            <person name="Doumas P."/>
            <person name="Sallet E."/>
            <person name="Mancinotti D."/>
            <person name="Carrere S."/>
            <person name="Marande W."/>
            <person name="Arribat S."/>
            <person name="Keller J."/>
            <person name="Huneau C."/>
            <person name="Blein T."/>
            <person name="Aime D."/>
            <person name="Laguerre M."/>
            <person name="Taylor J."/>
            <person name="Schubert V."/>
            <person name="Nelson M."/>
            <person name="Geu-Flores F."/>
            <person name="Crespi M."/>
            <person name="Gallardo-Guerrero K."/>
            <person name="Delaux P.-M."/>
            <person name="Salse J."/>
            <person name="Berges H."/>
            <person name="Guyot R."/>
            <person name="Gouzy J."/>
            <person name="Peret B."/>
        </authorList>
    </citation>
    <scope>NUCLEOTIDE SEQUENCE [LARGE SCALE GENOMIC DNA]</scope>
    <source>
        <strain evidence="2">cv. Amiga</strain>
    </source>
</reference>
<accession>A0A6A5MB01</accession>
<gene>
    <name evidence="1" type="ORF">Lalb_Chr08g0231081</name>
</gene>
<dbReference type="Gene3D" id="2.60.40.150">
    <property type="entry name" value="C2 domain"/>
    <property type="match status" value="1"/>
</dbReference>
<proteinExistence type="predicted"/>
<dbReference type="PROSITE" id="PS50004">
    <property type="entry name" value="C2"/>
    <property type="match status" value="1"/>
</dbReference>
<dbReference type="InterPro" id="IPR035892">
    <property type="entry name" value="C2_domain_sf"/>
</dbReference>
<keyword evidence="2" id="KW-1185">Reference proteome</keyword>
<dbReference type="SMART" id="SM00239">
    <property type="entry name" value="C2"/>
    <property type="match status" value="1"/>
</dbReference>